<dbReference type="EMBL" id="KN840513">
    <property type="protein sequence ID" value="KIP06677.1"/>
    <property type="molecule type" value="Genomic_DNA"/>
</dbReference>
<dbReference type="OrthoDB" id="3185525at2759"/>
<gene>
    <name evidence="3" type="ORF">PHLGIDRAFT_51052</name>
</gene>
<protein>
    <recommendedName>
        <fullName evidence="2">DUF6535 domain-containing protein</fullName>
    </recommendedName>
</protein>
<feature type="transmembrane region" description="Helical" evidence="1">
    <location>
        <begin position="137"/>
        <end position="157"/>
    </location>
</feature>
<dbReference type="AlphaFoldDB" id="A0A0C3S7A7"/>
<evidence type="ECO:0000313" key="3">
    <source>
        <dbReference type="EMBL" id="KIP06677.1"/>
    </source>
</evidence>
<dbReference type="HOGENOM" id="CLU_018688_1_2_1"/>
<accession>A0A0C3S7A7</accession>
<name>A0A0C3S7A7_PHLG1</name>
<dbReference type="Proteomes" id="UP000053257">
    <property type="component" value="Unassembled WGS sequence"/>
</dbReference>
<dbReference type="Pfam" id="PF20153">
    <property type="entry name" value="DUF6535"/>
    <property type="match status" value="1"/>
</dbReference>
<evidence type="ECO:0000313" key="4">
    <source>
        <dbReference type="Proteomes" id="UP000053257"/>
    </source>
</evidence>
<proteinExistence type="predicted"/>
<keyword evidence="1" id="KW-0812">Transmembrane</keyword>
<sequence length="162" mass="17836">CCKAALFSAVVTTFAVQTYQSFQVDSGGTTNQLIAYQISTANHPNIPPVIASTIASLLAPQSAAPTSARWLNALFFLSLVLSLAAALLGILAKQWIREYLKWDSALAAPRENVMVRQIRFEAWEEWRVEAILWSIPVFLEIAMVLFLAGIAVLLWTLDDIVA</sequence>
<dbReference type="STRING" id="745531.A0A0C3S7A7"/>
<evidence type="ECO:0000259" key="2">
    <source>
        <dbReference type="Pfam" id="PF20153"/>
    </source>
</evidence>
<feature type="non-terminal residue" evidence="3">
    <location>
        <position position="162"/>
    </location>
</feature>
<feature type="non-terminal residue" evidence="3">
    <location>
        <position position="1"/>
    </location>
</feature>
<reference evidence="3 4" key="1">
    <citation type="journal article" date="2014" name="PLoS Genet.">
        <title>Analysis of the Phlebiopsis gigantea genome, transcriptome and secretome provides insight into its pioneer colonization strategies of wood.</title>
        <authorList>
            <person name="Hori C."/>
            <person name="Ishida T."/>
            <person name="Igarashi K."/>
            <person name="Samejima M."/>
            <person name="Suzuki H."/>
            <person name="Master E."/>
            <person name="Ferreira P."/>
            <person name="Ruiz-Duenas F.J."/>
            <person name="Held B."/>
            <person name="Canessa P."/>
            <person name="Larrondo L.F."/>
            <person name="Schmoll M."/>
            <person name="Druzhinina I.S."/>
            <person name="Kubicek C.P."/>
            <person name="Gaskell J.A."/>
            <person name="Kersten P."/>
            <person name="St John F."/>
            <person name="Glasner J."/>
            <person name="Sabat G."/>
            <person name="Splinter BonDurant S."/>
            <person name="Syed K."/>
            <person name="Yadav J."/>
            <person name="Mgbeahuruike A.C."/>
            <person name="Kovalchuk A."/>
            <person name="Asiegbu F.O."/>
            <person name="Lackner G."/>
            <person name="Hoffmeister D."/>
            <person name="Rencoret J."/>
            <person name="Gutierrez A."/>
            <person name="Sun H."/>
            <person name="Lindquist E."/>
            <person name="Barry K."/>
            <person name="Riley R."/>
            <person name="Grigoriev I.V."/>
            <person name="Henrissat B."/>
            <person name="Kues U."/>
            <person name="Berka R.M."/>
            <person name="Martinez A.T."/>
            <person name="Covert S.F."/>
            <person name="Blanchette R.A."/>
            <person name="Cullen D."/>
        </authorList>
    </citation>
    <scope>NUCLEOTIDE SEQUENCE [LARGE SCALE GENOMIC DNA]</scope>
    <source>
        <strain evidence="3 4">11061_1 CR5-6</strain>
    </source>
</reference>
<organism evidence="3 4">
    <name type="scientific">Phlebiopsis gigantea (strain 11061_1 CR5-6)</name>
    <name type="common">White-rot fungus</name>
    <name type="synonym">Peniophora gigantea</name>
    <dbReference type="NCBI Taxonomy" id="745531"/>
    <lineage>
        <taxon>Eukaryota</taxon>
        <taxon>Fungi</taxon>
        <taxon>Dikarya</taxon>
        <taxon>Basidiomycota</taxon>
        <taxon>Agaricomycotina</taxon>
        <taxon>Agaricomycetes</taxon>
        <taxon>Polyporales</taxon>
        <taxon>Phanerochaetaceae</taxon>
        <taxon>Phlebiopsis</taxon>
    </lineage>
</organism>
<keyword evidence="4" id="KW-1185">Reference proteome</keyword>
<feature type="domain" description="DUF6535" evidence="2">
    <location>
        <begin position="4"/>
        <end position="156"/>
    </location>
</feature>
<keyword evidence="1" id="KW-0472">Membrane</keyword>
<evidence type="ECO:0000256" key="1">
    <source>
        <dbReference type="SAM" id="Phobius"/>
    </source>
</evidence>
<dbReference type="InterPro" id="IPR045338">
    <property type="entry name" value="DUF6535"/>
</dbReference>
<keyword evidence="1" id="KW-1133">Transmembrane helix</keyword>
<feature type="transmembrane region" description="Helical" evidence="1">
    <location>
        <begin position="70"/>
        <end position="92"/>
    </location>
</feature>